<gene>
    <name evidence="2" type="ORF">JG688_00002423</name>
</gene>
<accession>A0A8J5JB03</accession>
<evidence type="ECO:0000313" key="2">
    <source>
        <dbReference type="EMBL" id="KAG6975397.1"/>
    </source>
</evidence>
<proteinExistence type="predicted"/>
<dbReference type="AlphaFoldDB" id="A0A8J5JB03"/>
<sequence>MASPQLLDAAIRSDGVVREAPYSLLCMVVAVEKAHSVTTEATSDLFDIYLNERDVTPFERVLQAADEFSFQKNAMKAKITLKRERKAHEDDEEEASAPQAGSVHAQTEFKRLVHSTSRIEVQKRLEEQLENLKLEQIREVTGVSLPKHLQITTLEEDPLEFRRDMRGVAQIWGRNVLGDHYAPKTDPLRFLHTHMVPDLFKRMKRVVRDDLSTRNKRRIAALNAKERKRKKELERQGILSPEQQLEAKFDQLLNASVA</sequence>
<dbReference type="Proteomes" id="UP000709295">
    <property type="component" value="Unassembled WGS sequence"/>
</dbReference>
<comment type="caution">
    <text evidence="2">The sequence shown here is derived from an EMBL/GenBank/DDBJ whole genome shotgun (WGS) entry which is preliminary data.</text>
</comment>
<keyword evidence="3" id="KW-1185">Reference proteome</keyword>
<evidence type="ECO:0000256" key="1">
    <source>
        <dbReference type="SAM" id="MobiDB-lite"/>
    </source>
</evidence>
<organism evidence="2 3">
    <name type="scientific">Phytophthora aleatoria</name>
    <dbReference type="NCBI Taxonomy" id="2496075"/>
    <lineage>
        <taxon>Eukaryota</taxon>
        <taxon>Sar</taxon>
        <taxon>Stramenopiles</taxon>
        <taxon>Oomycota</taxon>
        <taxon>Peronosporomycetes</taxon>
        <taxon>Peronosporales</taxon>
        <taxon>Peronosporaceae</taxon>
        <taxon>Phytophthora</taxon>
    </lineage>
</organism>
<name>A0A8J5JB03_9STRA</name>
<reference evidence="2" key="1">
    <citation type="submission" date="2021-01" db="EMBL/GenBank/DDBJ databases">
        <title>Phytophthora aleatoria, a newly-described species from Pinus radiata is distinct from Phytophthora cactorum isolates based on comparative genomics.</title>
        <authorList>
            <person name="Mcdougal R."/>
            <person name="Panda P."/>
            <person name="Williams N."/>
            <person name="Studholme D.J."/>
        </authorList>
    </citation>
    <scope>NUCLEOTIDE SEQUENCE</scope>
    <source>
        <strain evidence="2">NZFS 4037</strain>
    </source>
</reference>
<protein>
    <submittedName>
        <fullName evidence="2">Uncharacterized protein</fullName>
    </submittedName>
</protein>
<dbReference type="EMBL" id="JAENGY010000064">
    <property type="protein sequence ID" value="KAG6975397.1"/>
    <property type="molecule type" value="Genomic_DNA"/>
</dbReference>
<feature type="region of interest" description="Disordered" evidence="1">
    <location>
        <begin position="83"/>
        <end position="106"/>
    </location>
</feature>
<evidence type="ECO:0000313" key="3">
    <source>
        <dbReference type="Proteomes" id="UP000709295"/>
    </source>
</evidence>